<keyword evidence="1" id="KW-0547">Nucleotide-binding</keyword>
<keyword evidence="1" id="KW-0067">ATP-binding</keyword>
<dbReference type="InterPro" id="IPR036113">
    <property type="entry name" value="Asp/Glu-ADT_sf_sub_c"/>
</dbReference>
<comment type="catalytic activity">
    <reaction evidence="1">
        <text>L-glutamyl-tRNA(Gln) + L-glutamine + ATP + H2O = L-glutaminyl-tRNA(Gln) + L-glutamate + ADP + phosphate + H(+)</text>
        <dbReference type="Rhea" id="RHEA:17521"/>
        <dbReference type="Rhea" id="RHEA-COMP:9681"/>
        <dbReference type="Rhea" id="RHEA-COMP:9684"/>
        <dbReference type="ChEBI" id="CHEBI:15377"/>
        <dbReference type="ChEBI" id="CHEBI:15378"/>
        <dbReference type="ChEBI" id="CHEBI:29985"/>
        <dbReference type="ChEBI" id="CHEBI:30616"/>
        <dbReference type="ChEBI" id="CHEBI:43474"/>
        <dbReference type="ChEBI" id="CHEBI:58359"/>
        <dbReference type="ChEBI" id="CHEBI:78520"/>
        <dbReference type="ChEBI" id="CHEBI:78521"/>
        <dbReference type="ChEBI" id="CHEBI:456216"/>
    </reaction>
</comment>
<comment type="similarity">
    <text evidence="1">Belongs to the GatC family.</text>
</comment>
<evidence type="ECO:0000313" key="3">
    <source>
        <dbReference type="EMBL" id="MCZ0861479.1"/>
    </source>
</evidence>
<comment type="function">
    <text evidence="1">Allows the formation of correctly charged Asn-tRNA(Asn) or Gln-tRNA(Gln) through the transamidation of misacylated Asp-tRNA(Asn) or Glu-tRNA(Gln) in organisms which lack either or both of asparaginyl-tRNA or glutaminyl-tRNA synthetases. The reaction takes place in the presence of glutamine and ATP through an activated phospho-Asp-tRNA(Asn) or phospho-Glu-tRNA(Gln).</text>
</comment>
<dbReference type="Gene3D" id="1.10.20.60">
    <property type="entry name" value="Glu-tRNAGln amidotransferase C subunit, N-terminal domain"/>
    <property type="match status" value="1"/>
</dbReference>
<dbReference type="SUPFAM" id="SSF141000">
    <property type="entry name" value="Glu-tRNAGln amidotransferase C subunit"/>
    <property type="match status" value="1"/>
</dbReference>
<organism evidence="3 4">
    <name type="scientific">Methanocorpusculum petauri</name>
    <dbReference type="NCBI Taxonomy" id="3002863"/>
    <lineage>
        <taxon>Archaea</taxon>
        <taxon>Methanobacteriati</taxon>
        <taxon>Methanobacteriota</taxon>
        <taxon>Stenosarchaea group</taxon>
        <taxon>Methanomicrobia</taxon>
        <taxon>Methanomicrobiales</taxon>
        <taxon>Methanocorpusculaceae</taxon>
        <taxon>Methanocorpusculum</taxon>
    </lineage>
</organism>
<comment type="caution">
    <text evidence="3">The sequence shown here is derived from an EMBL/GenBank/DDBJ whole genome shotgun (WGS) entry which is preliminary data.</text>
</comment>
<dbReference type="EMBL" id="JAPTGB010000025">
    <property type="protein sequence ID" value="MCZ0861479.1"/>
    <property type="molecule type" value="Genomic_DNA"/>
</dbReference>
<dbReference type="HAMAP" id="MF_00122">
    <property type="entry name" value="GatC"/>
    <property type="match status" value="1"/>
</dbReference>
<evidence type="ECO:0000256" key="1">
    <source>
        <dbReference type="HAMAP-Rule" id="MF_00122"/>
    </source>
</evidence>
<dbReference type="EC" id="6.3.5.-" evidence="1"/>
<dbReference type="InterPro" id="IPR003837">
    <property type="entry name" value="GatC"/>
</dbReference>
<dbReference type="Pfam" id="PF02686">
    <property type="entry name" value="GatC"/>
    <property type="match status" value="1"/>
</dbReference>
<protein>
    <recommendedName>
        <fullName evidence="1">Aspartyl/glutamyl-tRNA(Asn/Gln) amidotransferase subunit C</fullName>
        <shortName evidence="1">Asp/Glu-ADT subunit C</shortName>
        <ecNumber evidence="1">6.3.5.-</ecNumber>
    </recommendedName>
</protein>
<evidence type="ECO:0000313" key="4">
    <source>
        <dbReference type="Proteomes" id="UP001141422"/>
    </source>
</evidence>
<comment type="catalytic activity">
    <reaction evidence="1">
        <text>L-aspartyl-tRNA(Asn) + L-glutamine + ATP + H2O = L-asparaginyl-tRNA(Asn) + L-glutamate + ADP + phosphate + 2 H(+)</text>
        <dbReference type="Rhea" id="RHEA:14513"/>
        <dbReference type="Rhea" id="RHEA-COMP:9674"/>
        <dbReference type="Rhea" id="RHEA-COMP:9677"/>
        <dbReference type="ChEBI" id="CHEBI:15377"/>
        <dbReference type="ChEBI" id="CHEBI:15378"/>
        <dbReference type="ChEBI" id="CHEBI:29985"/>
        <dbReference type="ChEBI" id="CHEBI:30616"/>
        <dbReference type="ChEBI" id="CHEBI:43474"/>
        <dbReference type="ChEBI" id="CHEBI:58359"/>
        <dbReference type="ChEBI" id="CHEBI:78515"/>
        <dbReference type="ChEBI" id="CHEBI:78516"/>
        <dbReference type="ChEBI" id="CHEBI:456216"/>
    </reaction>
</comment>
<sequence>MVSENDVLHIAELADIGIATSELGKFTEQFNAILEYFDILDTLAADDELDRPLVNVFREDEVTPSLPQEEALANSHNPEDGYIRAPKVI</sequence>
<dbReference type="RefSeq" id="WP_268925669.1">
    <property type="nucleotide sequence ID" value="NZ_JAPTGB010000025.1"/>
</dbReference>
<name>A0ABT4IIB9_9EURY</name>
<evidence type="ECO:0000256" key="2">
    <source>
        <dbReference type="SAM" id="MobiDB-lite"/>
    </source>
</evidence>
<dbReference type="NCBIfam" id="TIGR00135">
    <property type="entry name" value="gatC"/>
    <property type="match status" value="1"/>
</dbReference>
<reference evidence="3" key="1">
    <citation type="submission" date="2022-12" db="EMBL/GenBank/DDBJ databases">
        <title>Isolation and characterisation of novel Methanocorpusculum spp. from native Australian herbivores indicates the genus is ancestrally host-associated.</title>
        <authorList>
            <person name="Volmer J.G."/>
            <person name="Soo R.M."/>
            <person name="Evans P.N."/>
            <person name="Hoedt E.C."/>
            <person name="Astorga Alsina A.L."/>
            <person name="Woodcroft B.J."/>
            <person name="Tyson G.W."/>
            <person name="Hugenholtz P."/>
            <person name="Morrison M."/>
        </authorList>
    </citation>
    <scope>NUCLEOTIDE SEQUENCE</scope>
    <source>
        <strain evidence="3">MG</strain>
    </source>
</reference>
<feature type="region of interest" description="Disordered" evidence="2">
    <location>
        <begin position="65"/>
        <end position="89"/>
    </location>
</feature>
<keyword evidence="1" id="KW-0648">Protein biosynthesis</keyword>
<dbReference type="Proteomes" id="UP001141422">
    <property type="component" value="Unassembled WGS sequence"/>
</dbReference>
<accession>A0ABT4IIB9</accession>
<comment type="subunit">
    <text evidence="1">Heterotrimer of A, B and C subunits.</text>
</comment>
<keyword evidence="1" id="KW-0436">Ligase</keyword>
<keyword evidence="4" id="KW-1185">Reference proteome</keyword>
<proteinExistence type="inferred from homology"/>
<gene>
    <name evidence="1 3" type="primary">gatC</name>
    <name evidence="3" type="ORF">O0S10_09650</name>
</gene>